<keyword evidence="4" id="KW-1185">Reference proteome</keyword>
<keyword evidence="2" id="KW-0812">Transmembrane</keyword>
<evidence type="ECO:0000256" key="2">
    <source>
        <dbReference type="SAM" id="Phobius"/>
    </source>
</evidence>
<feature type="compositionally biased region" description="Acidic residues" evidence="1">
    <location>
        <begin position="11"/>
        <end position="40"/>
    </location>
</feature>
<accession>A0A4S4D9T4</accession>
<dbReference type="EMBL" id="SDRB02011993">
    <property type="protein sequence ID" value="THF99272.1"/>
    <property type="molecule type" value="Genomic_DNA"/>
</dbReference>
<sequence length="202" mass="23425">MEFEPINIENEVIEFDMGSGEEEDEEDADEEEDEDDYDDYNDDMVDHSSVAHNFFLLASYQHSPCWHYWEKKRTEARKKLFGRTLAGFAIIELQTSVAKFQLRVLAFLIGLGVYSLLVSASASFFSTSTAFFSTTLAVAFVLAALRSETSMELRNLRSESSKSRRWSFDLNLRWSLDMNLQELRNRFDLNLRSESSMEFREG</sequence>
<evidence type="ECO:0000256" key="1">
    <source>
        <dbReference type="SAM" id="MobiDB-lite"/>
    </source>
</evidence>
<feature type="transmembrane region" description="Helical" evidence="2">
    <location>
        <begin position="130"/>
        <end position="147"/>
    </location>
</feature>
<organism evidence="3 4">
    <name type="scientific">Camellia sinensis var. sinensis</name>
    <name type="common">China tea</name>
    <dbReference type="NCBI Taxonomy" id="542762"/>
    <lineage>
        <taxon>Eukaryota</taxon>
        <taxon>Viridiplantae</taxon>
        <taxon>Streptophyta</taxon>
        <taxon>Embryophyta</taxon>
        <taxon>Tracheophyta</taxon>
        <taxon>Spermatophyta</taxon>
        <taxon>Magnoliopsida</taxon>
        <taxon>eudicotyledons</taxon>
        <taxon>Gunneridae</taxon>
        <taxon>Pentapetalae</taxon>
        <taxon>asterids</taxon>
        <taxon>Ericales</taxon>
        <taxon>Theaceae</taxon>
        <taxon>Camellia</taxon>
    </lineage>
</organism>
<dbReference type="Proteomes" id="UP000306102">
    <property type="component" value="Unassembled WGS sequence"/>
</dbReference>
<keyword evidence="2" id="KW-1133">Transmembrane helix</keyword>
<reference evidence="3 4" key="1">
    <citation type="journal article" date="2018" name="Proc. Natl. Acad. Sci. U.S.A.">
        <title>Draft genome sequence of Camellia sinensis var. sinensis provides insights into the evolution of the tea genome and tea quality.</title>
        <authorList>
            <person name="Wei C."/>
            <person name="Yang H."/>
            <person name="Wang S."/>
            <person name="Zhao J."/>
            <person name="Liu C."/>
            <person name="Gao L."/>
            <person name="Xia E."/>
            <person name="Lu Y."/>
            <person name="Tai Y."/>
            <person name="She G."/>
            <person name="Sun J."/>
            <person name="Cao H."/>
            <person name="Tong W."/>
            <person name="Gao Q."/>
            <person name="Li Y."/>
            <person name="Deng W."/>
            <person name="Jiang X."/>
            <person name="Wang W."/>
            <person name="Chen Q."/>
            <person name="Zhang S."/>
            <person name="Li H."/>
            <person name="Wu J."/>
            <person name="Wang P."/>
            <person name="Li P."/>
            <person name="Shi C."/>
            <person name="Zheng F."/>
            <person name="Jian J."/>
            <person name="Huang B."/>
            <person name="Shan D."/>
            <person name="Shi M."/>
            <person name="Fang C."/>
            <person name="Yue Y."/>
            <person name="Li F."/>
            <person name="Li D."/>
            <person name="Wei S."/>
            <person name="Han B."/>
            <person name="Jiang C."/>
            <person name="Yin Y."/>
            <person name="Xia T."/>
            <person name="Zhang Z."/>
            <person name="Bennetzen J.L."/>
            <person name="Zhao S."/>
            <person name="Wan X."/>
        </authorList>
    </citation>
    <scope>NUCLEOTIDE SEQUENCE [LARGE SCALE GENOMIC DNA]</scope>
    <source>
        <strain evidence="4">cv. Shuchazao</strain>
        <tissue evidence="3">Leaf</tissue>
    </source>
</reference>
<protein>
    <submittedName>
        <fullName evidence="3">Uncharacterized protein</fullName>
    </submittedName>
</protein>
<name>A0A4S4D9T4_CAMSN</name>
<dbReference type="AlphaFoldDB" id="A0A4S4D9T4"/>
<proteinExistence type="predicted"/>
<gene>
    <name evidence="3" type="ORF">TEA_017109</name>
</gene>
<keyword evidence="2" id="KW-0472">Membrane</keyword>
<evidence type="ECO:0000313" key="4">
    <source>
        <dbReference type="Proteomes" id="UP000306102"/>
    </source>
</evidence>
<evidence type="ECO:0000313" key="3">
    <source>
        <dbReference type="EMBL" id="THF99272.1"/>
    </source>
</evidence>
<feature type="transmembrane region" description="Helical" evidence="2">
    <location>
        <begin position="104"/>
        <end position="124"/>
    </location>
</feature>
<feature type="region of interest" description="Disordered" evidence="1">
    <location>
        <begin position="1"/>
        <end position="40"/>
    </location>
</feature>
<dbReference type="STRING" id="542762.A0A4S4D9T4"/>
<comment type="caution">
    <text evidence="3">The sequence shown here is derived from an EMBL/GenBank/DDBJ whole genome shotgun (WGS) entry which is preliminary data.</text>
</comment>